<reference evidence="1" key="1">
    <citation type="journal article" date="2020" name="Phytopathology">
        <title>Genome Sequence Resources of Colletotrichum truncatum, C. plurivorum, C. musicola, and C. sojae: Four Species Pathogenic to Soybean (Glycine max).</title>
        <authorList>
            <person name="Rogerio F."/>
            <person name="Boufleur T.R."/>
            <person name="Ciampi-Guillardi M."/>
            <person name="Sukno S.A."/>
            <person name="Thon M.R."/>
            <person name="Massola Junior N.S."/>
            <person name="Baroncelli R."/>
        </authorList>
    </citation>
    <scope>NUCLEOTIDE SEQUENCE</scope>
    <source>
        <strain evidence="1">LFN0074</strain>
    </source>
</reference>
<evidence type="ECO:0000313" key="1">
    <source>
        <dbReference type="EMBL" id="KAF6841830.1"/>
    </source>
</evidence>
<dbReference type="Proteomes" id="UP000639643">
    <property type="component" value="Unassembled WGS sequence"/>
</dbReference>
<gene>
    <name evidence="1" type="ORF">CMUS01_03433</name>
</gene>
<sequence length="155" mass="16786">MSGLEALSVACNVMAVIDFGLKTVELCRRIYETGQPDPELAASAARLGENSRNVNSLVSAKAPHGGTAAELHLQEVVVDCLACAKEVEDEVARISPRQHGPFAKAKTMDTSLGVQILEQVMDSGQLNVTTLESLRQEQKHFVTKHARSQRNCKTS</sequence>
<protein>
    <submittedName>
        <fullName evidence="1">Uncharacterized protein</fullName>
    </submittedName>
</protein>
<dbReference type="AlphaFoldDB" id="A0A8H6U6K8"/>
<comment type="caution">
    <text evidence="1">The sequence shown here is derived from an EMBL/GenBank/DDBJ whole genome shotgun (WGS) entry which is preliminary data.</text>
</comment>
<keyword evidence="2" id="KW-1185">Reference proteome</keyword>
<proteinExistence type="predicted"/>
<name>A0A8H6U6K8_9PEZI</name>
<dbReference type="OrthoDB" id="4849344at2759"/>
<evidence type="ECO:0000313" key="2">
    <source>
        <dbReference type="Proteomes" id="UP000639643"/>
    </source>
</evidence>
<accession>A0A8H6U6K8</accession>
<organism evidence="1 2">
    <name type="scientific">Colletotrichum musicola</name>
    <dbReference type="NCBI Taxonomy" id="2175873"/>
    <lineage>
        <taxon>Eukaryota</taxon>
        <taxon>Fungi</taxon>
        <taxon>Dikarya</taxon>
        <taxon>Ascomycota</taxon>
        <taxon>Pezizomycotina</taxon>
        <taxon>Sordariomycetes</taxon>
        <taxon>Hypocreomycetidae</taxon>
        <taxon>Glomerellales</taxon>
        <taxon>Glomerellaceae</taxon>
        <taxon>Colletotrichum</taxon>
        <taxon>Colletotrichum orchidearum species complex</taxon>
    </lineage>
</organism>
<dbReference type="EMBL" id="WIGM01000083">
    <property type="protein sequence ID" value="KAF6841830.1"/>
    <property type="molecule type" value="Genomic_DNA"/>
</dbReference>